<comment type="caution">
    <text evidence="4">The sequence shown here is derived from an EMBL/GenBank/DDBJ whole genome shotgun (WGS) entry which is preliminary data.</text>
</comment>
<dbReference type="GO" id="GO:0043565">
    <property type="term" value="F:sequence-specific DNA binding"/>
    <property type="evidence" value="ECO:0007669"/>
    <property type="project" value="InterPro"/>
</dbReference>
<dbReference type="InterPro" id="IPR029062">
    <property type="entry name" value="Class_I_gatase-like"/>
</dbReference>
<protein>
    <submittedName>
        <fullName evidence="4">AraC family transcriptional regulator</fullName>
    </submittedName>
</protein>
<dbReference type="PANTHER" id="PTHR43130:SF3">
    <property type="entry name" value="HTH-TYPE TRANSCRIPTIONAL REGULATOR RV1931C"/>
    <property type="match status" value="1"/>
</dbReference>
<proteinExistence type="predicted"/>
<dbReference type="PANTHER" id="PTHR43130">
    <property type="entry name" value="ARAC-FAMILY TRANSCRIPTIONAL REGULATOR"/>
    <property type="match status" value="1"/>
</dbReference>
<dbReference type="SUPFAM" id="SSF46689">
    <property type="entry name" value="Homeodomain-like"/>
    <property type="match status" value="2"/>
</dbReference>
<evidence type="ECO:0000259" key="3">
    <source>
        <dbReference type="PROSITE" id="PS01124"/>
    </source>
</evidence>
<name>A0A9W6PF32_9ACTN</name>
<dbReference type="Pfam" id="PF12833">
    <property type="entry name" value="HTH_18"/>
    <property type="match status" value="1"/>
</dbReference>
<dbReference type="Gene3D" id="3.40.50.880">
    <property type="match status" value="1"/>
</dbReference>
<feature type="domain" description="HTH araC/xylS-type" evidence="3">
    <location>
        <begin position="218"/>
        <end position="316"/>
    </location>
</feature>
<dbReference type="SMART" id="SM00342">
    <property type="entry name" value="HTH_ARAC"/>
    <property type="match status" value="1"/>
</dbReference>
<dbReference type="EMBL" id="BSRX01000008">
    <property type="protein sequence ID" value="GLW53783.1"/>
    <property type="molecule type" value="Genomic_DNA"/>
</dbReference>
<dbReference type="InterPro" id="IPR009057">
    <property type="entry name" value="Homeodomain-like_sf"/>
</dbReference>
<dbReference type="CDD" id="cd03137">
    <property type="entry name" value="GATase1_AraC_1"/>
    <property type="match status" value="1"/>
</dbReference>
<dbReference type="GO" id="GO:0003700">
    <property type="term" value="F:DNA-binding transcription factor activity"/>
    <property type="evidence" value="ECO:0007669"/>
    <property type="project" value="InterPro"/>
</dbReference>
<dbReference type="PROSITE" id="PS01124">
    <property type="entry name" value="HTH_ARAC_FAMILY_2"/>
    <property type="match status" value="1"/>
</dbReference>
<evidence type="ECO:0000313" key="5">
    <source>
        <dbReference type="Proteomes" id="UP001165143"/>
    </source>
</evidence>
<dbReference type="AlphaFoldDB" id="A0A9W6PF32"/>
<sequence length="321" mass="33756">MESVSRPQPSPHRVVVLALPGVLPLDLGIPLQVFGSWPEAPYALAVCAARPGRVPVHGGPELHVPDGLGLLAAADTVVVPGCAELSPPSPEVVAALRAAAGRGARMVSICTGAFVLAAAGLLDGRRATTHWQHAAELAAAYPRVVVDPKVLYVDEGAVLTSAGVAAGLDLCLHLVRADHGARVANQRARTLVTAPQREGGQAQYIDLPPSAAPGAGLARLHEWVLANLHLPLSVDELARQAGVSRRTLIRRFHAGTGLPPMRWLLEARLARARELLESTDLTVEAVAHRCGLGTPGNVRALFREHVGVPPSTYRATFRPPS</sequence>
<dbReference type="Proteomes" id="UP001165143">
    <property type="component" value="Unassembled WGS sequence"/>
</dbReference>
<accession>A0A9W6PF32</accession>
<dbReference type="Gene3D" id="1.10.10.60">
    <property type="entry name" value="Homeodomain-like"/>
    <property type="match status" value="1"/>
</dbReference>
<dbReference type="OrthoDB" id="3194870at2"/>
<dbReference type="SUPFAM" id="SSF52317">
    <property type="entry name" value="Class I glutamine amidotransferase-like"/>
    <property type="match status" value="1"/>
</dbReference>
<dbReference type="InterPro" id="IPR002818">
    <property type="entry name" value="DJ-1/PfpI"/>
</dbReference>
<evidence type="ECO:0000256" key="2">
    <source>
        <dbReference type="ARBA" id="ARBA00023163"/>
    </source>
</evidence>
<dbReference type="RefSeq" id="WP_033252226.1">
    <property type="nucleotide sequence ID" value="NZ_BSRX01000008.1"/>
</dbReference>
<keyword evidence="1" id="KW-0805">Transcription regulation</keyword>
<dbReference type="InterPro" id="IPR018060">
    <property type="entry name" value="HTH_AraC"/>
</dbReference>
<evidence type="ECO:0000256" key="1">
    <source>
        <dbReference type="ARBA" id="ARBA00023015"/>
    </source>
</evidence>
<keyword evidence="2" id="KW-0804">Transcription</keyword>
<reference evidence="4" key="1">
    <citation type="submission" date="2023-02" db="EMBL/GenBank/DDBJ databases">
        <title>Kitasatospora phosalacinea NBRC 14362.</title>
        <authorList>
            <person name="Ichikawa N."/>
            <person name="Sato H."/>
            <person name="Tonouchi N."/>
        </authorList>
    </citation>
    <scope>NUCLEOTIDE SEQUENCE</scope>
    <source>
        <strain evidence="4">NBRC 14362</strain>
    </source>
</reference>
<gene>
    <name evidence="4" type="ORF">Kpho01_17940</name>
</gene>
<evidence type="ECO:0000313" key="4">
    <source>
        <dbReference type="EMBL" id="GLW53783.1"/>
    </source>
</evidence>
<dbReference type="InterPro" id="IPR052158">
    <property type="entry name" value="INH-QAR"/>
</dbReference>
<organism evidence="4 5">
    <name type="scientific">Kitasatospora phosalacinea</name>
    <dbReference type="NCBI Taxonomy" id="2065"/>
    <lineage>
        <taxon>Bacteria</taxon>
        <taxon>Bacillati</taxon>
        <taxon>Actinomycetota</taxon>
        <taxon>Actinomycetes</taxon>
        <taxon>Kitasatosporales</taxon>
        <taxon>Streptomycetaceae</taxon>
        <taxon>Kitasatospora</taxon>
    </lineage>
</organism>
<dbReference type="Pfam" id="PF01965">
    <property type="entry name" value="DJ-1_PfpI"/>
    <property type="match status" value="1"/>
</dbReference>